<keyword evidence="5" id="KW-1133">Transmembrane helix</keyword>
<keyword evidence="6" id="KW-0443">Lipid metabolism</keyword>
<comment type="subcellular location">
    <subcellularLocation>
        <location evidence="1">Membrane</location>
    </subcellularLocation>
</comment>
<evidence type="ECO:0000256" key="4">
    <source>
        <dbReference type="ARBA" id="ARBA00022801"/>
    </source>
</evidence>
<dbReference type="InterPro" id="IPR017946">
    <property type="entry name" value="PLC-like_Pdiesterase_TIM-brl"/>
</dbReference>
<evidence type="ECO:0000256" key="2">
    <source>
        <dbReference type="ARBA" id="ARBA00007277"/>
    </source>
</evidence>
<evidence type="ECO:0000256" key="6">
    <source>
        <dbReference type="ARBA" id="ARBA00023098"/>
    </source>
</evidence>
<evidence type="ECO:0000256" key="3">
    <source>
        <dbReference type="ARBA" id="ARBA00022692"/>
    </source>
</evidence>
<sequence length="334" mass="36734">MGATNGGGLGVASTGGGGVAWPCGRGLPTPRPPPPQGCGERLENTMEALENAVAHGAELLEVDVRRTRDGAVVLSHDRGLRRQAGLDRDLAQLDYQELPPYREELEVTFAPGCFSRGRDRRMPLLAEVFARFPGVPISIEIKDDDDELIRQVAELVRRHDRASITLWASFNHRILRKCRAAHPAMPYGFSPRRALLALAAHRLGLLPLLPLGEAVLLGPLPAIINRLFWGKFRGFWANPGWFGVKKGGCRDSGGGWGRFWGYFRGFSGVSPPPQVVLWVLNEERDFADAFARGASGVMTDYPGRLRRYLDAHPLPGPVQTTTDQYKPVQTSTNQ</sequence>
<comment type="catalytic activity">
    <reaction evidence="9">
        <text>N-(5Z,8Z,11Z,14Z-eicosatetraenoyl)-1-(9Z-octadecenoyl)-sn-glycero-3-phosphoethanolamine + H2O = N-(5Z,8Z,11Z,14Z-eicosatetraenoyl)-ethanolamine + 1-(9Z-octadecenoyl)-sn-glycero-3-phosphate + H(+)</text>
        <dbReference type="Rhea" id="RHEA:45544"/>
        <dbReference type="ChEBI" id="CHEBI:2700"/>
        <dbReference type="ChEBI" id="CHEBI:15377"/>
        <dbReference type="ChEBI" id="CHEBI:15378"/>
        <dbReference type="ChEBI" id="CHEBI:74544"/>
        <dbReference type="ChEBI" id="CHEBI:85223"/>
    </reaction>
    <physiologicalReaction direction="left-to-right" evidence="9">
        <dbReference type="Rhea" id="RHEA:45545"/>
    </physiologicalReaction>
</comment>
<dbReference type="PANTHER" id="PTHR42758:SF3">
    <property type="entry name" value="LYSOPHOSPHOLIPASE D GDPD3"/>
    <property type="match status" value="1"/>
</dbReference>
<evidence type="ECO:0000256" key="9">
    <source>
        <dbReference type="ARBA" id="ARBA00047392"/>
    </source>
</evidence>
<dbReference type="Proteomes" id="UP000694549">
    <property type="component" value="Unplaced"/>
</dbReference>
<organism evidence="15 16">
    <name type="scientific">Anas zonorhyncha</name>
    <name type="common">Eastern spot-billed duck</name>
    <dbReference type="NCBI Taxonomy" id="75864"/>
    <lineage>
        <taxon>Eukaryota</taxon>
        <taxon>Metazoa</taxon>
        <taxon>Chordata</taxon>
        <taxon>Craniata</taxon>
        <taxon>Vertebrata</taxon>
        <taxon>Euteleostomi</taxon>
        <taxon>Archelosauria</taxon>
        <taxon>Archosauria</taxon>
        <taxon>Dinosauria</taxon>
        <taxon>Saurischia</taxon>
        <taxon>Theropoda</taxon>
        <taxon>Coelurosauria</taxon>
        <taxon>Aves</taxon>
        <taxon>Neognathae</taxon>
        <taxon>Galloanserae</taxon>
        <taxon>Anseriformes</taxon>
        <taxon>Anatidae</taxon>
        <taxon>Anatinae</taxon>
        <taxon>Anas</taxon>
    </lineage>
</organism>
<evidence type="ECO:0000313" key="16">
    <source>
        <dbReference type="Proteomes" id="UP000694549"/>
    </source>
</evidence>
<dbReference type="Ensembl" id="ENSAZOT00000014132.1">
    <property type="protein sequence ID" value="ENSAZOP00000013143.1"/>
    <property type="gene ID" value="ENSAZOG00000008444.1"/>
</dbReference>
<dbReference type="PANTHER" id="PTHR42758">
    <property type="entry name" value="PHOSPHATIDYLGLYCEROL PHOSPHOLIPASE C"/>
    <property type="match status" value="1"/>
</dbReference>
<dbReference type="Gene3D" id="3.20.20.190">
    <property type="entry name" value="Phosphatidylinositol (PI) phosphodiesterase"/>
    <property type="match status" value="2"/>
</dbReference>
<dbReference type="Pfam" id="PF03009">
    <property type="entry name" value="GDPD"/>
    <property type="match status" value="1"/>
</dbReference>
<keyword evidence="7" id="KW-0472">Membrane</keyword>
<evidence type="ECO:0000256" key="11">
    <source>
        <dbReference type="ARBA" id="ARBA00048580"/>
    </source>
</evidence>
<protein>
    <submittedName>
        <fullName evidence="15">Glycerophosphodiester phosphodiesterase domain containing 3</fullName>
    </submittedName>
</protein>
<evidence type="ECO:0000313" key="15">
    <source>
        <dbReference type="Ensembl" id="ENSAZOP00000013143.1"/>
    </source>
</evidence>
<feature type="region of interest" description="Disordered" evidence="13">
    <location>
        <begin position="314"/>
        <end position="334"/>
    </location>
</feature>
<dbReference type="GO" id="GO:0004622">
    <property type="term" value="F:phosphatidylcholine lysophospholipase activity"/>
    <property type="evidence" value="ECO:0007669"/>
    <property type="project" value="TreeGrafter"/>
</dbReference>
<name>A0A8B9UQJ9_9AVES</name>
<proteinExistence type="inferred from homology"/>
<accession>A0A8B9UQJ9</accession>
<dbReference type="GO" id="GO:0046475">
    <property type="term" value="P:glycerophospholipid catabolic process"/>
    <property type="evidence" value="ECO:0007669"/>
    <property type="project" value="TreeGrafter"/>
</dbReference>
<reference evidence="15" key="1">
    <citation type="submission" date="2025-08" db="UniProtKB">
        <authorList>
            <consortium name="Ensembl"/>
        </authorList>
    </citation>
    <scope>IDENTIFICATION</scope>
</reference>
<dbReference type="AlphaFoldDB" id="A0A8B9UQJ9"/>
<comment type="similarity">
    <text evidence="2">Belongs to the glycerophosphoryl diester phosphodiesterase family.</text>
</comment>
<evidence type="ECO:0000256" key="12">
    <source>
        <dbReference type="ARBA" id="ARBA00048947"/>
    </source>
</evidence>
<evidence type="ECO:0000256" key="13">
    <source>
        <dbReference type="SAM" id="MobiDB-lite"/>
    </source>
</evidence>
<comment type="catalytic activity">
    <reaction evidence="11">
        <text>1-O-(1Z-octadecenyl)-sn-glycero-3-phospho-N-hexadecanoyl-ethanolamine + H2O = 1-O-(1Z-octadecenyl)-sn-glycero-3-phosphate + N-hexadecanoylethanolamine + H(+)</text>
        <dbReference type="Rhea" id="RHEA:53184"/>
        <dbReference type="ChEBI" id="CHEBI:15377"/>
        <dbReference type="ChEBI" id="CHEBI:15378"/>
        <dbReference type="ChEBI" id="CHEBI:71464"/>
        <dbReference type="ChEBI" id="CHEBI:137009"/>
        <dbReference type="ChEBI" id="CHEBI:137017"/>
    </reaction>
    <physiologicalReaction direction="left-to-right" evidence="11">
        <dbReference type="Rhea" id="RHEA:53185"/>
    </physiologicalReaction>
</comment>
<keyword evidence="4" id="KW-0378">Hydrolase</keyword>
<evidence type="ECO:0000256" key="10">
    <source>
        <dbReference type="ARBA" id="ARBA00047538"/>
    </source>
</evidence>
<evidence type="ECO:0000256" key="7">
    <source>
        <dbReference type="ARBA" id="ARBA00023136"/>
    </source>
</evidence>
<feature type="compositionally biased region" description="Polar residues" evidence="13">
    <location>
        <begin position="318"/>
        <end position="334"/>
    </location>
</feature>
<dbReference type="GO" id="GO:0008081">
    <property type="term" value="F:phosphoric diester hydrolase activity"/>
    <property type="evidence" value="ECO:0007669"/>
    <property type="project" value="InterPro"/>
</dbReference>
<reference evidence="15" key="2">
    <citation type="submission" date="2025-09" db="UniProtKB">
        <authorList>
            <consortium name="Ensembl"/>
        </authorList>
    </citation>
    <scope>IDENTIFICATION</scope>
</reference>
<dbReference type="InterPro" id="IPR052271">
    <property type="entry name" value="GDPD-Related"/>
</dbReference>
<keyword evidence="3" id="KW-0812">Transmembrane</keyword>
<dbReference type="PROSITE" id="PS51704">
    <property type="entry name" value="GP_PDE"/>
    <property type="match status" value="1"/>
</dbReference>
<dbReference type="GO" id="GO:0005789">
    <property type="term" value="C:endoplasmic reticulum membrane"/>
    <property type="evidence" value="ECO:0007669"/>
    <property type="project" value="TreeGrafter"/>
</dbReference>
<comment type="catalytic activity">
    <reaction evidence="12">
        <text>N,1-di-(9Z-octadecenoyl)-sn-glycero-3-phosphoethanolamine + H2O = N-(9Z-octadecenoyl) ethanolamine + 1-(9Z-octadecenoyl)-sn-glycero-3-phosphate + H(+)</text>
        <dbReference type="Rhea" id="RHEA:56460"/>
        <dbReference type="ChEBI" id="CHEBI:15377"/>
        <dbReference type="ChEBI" id="CHEBI:15378"/>
        <dbReference type="ChEBI" id="CHEBI:71466"/>
        <dbReference type="ChEBI" id="CHEBI:74544"/>
        <dbReference type="ChEBI" id="CHEBI:85222"/>
    </reaction>
    <physiologicalReaction direction="left-to-right" evidence="12">
        <dbReference type="Rhea" id="RHEA:56461"/>
    </physiologicalReaction>
</comment>
<evidence type="ECO:0000256" key="1">
    <source>
        <dbReference type="ARBA" id="ARBA00004370"/>
    </source>
</evidence>
<feature type="domain" description="GP-PDE" evidence="14">
    <location>
        <begin position="25"/>
        <end position="309"/>
    </location>
</feature>
<comment type="catalytic activity">
    <reaction evidence="8">
        <text>1-O-hexadecyl-sn-glycero-3-phosphocholine + H2O = 1-O-hexadecyl-sn-glycero-3-phosphate + choline + H(+)</text>
        <dbReference type="Rhea" id="RHEA:41143"/>
        <dbReference type="ChEBI" id="CHEBI:15354"/>
        <dbReference type="ChEBI" id="CHEBI:15377"/>
        <dbReference type="ChEBI" id="CHEBI:15378"/>
        <dbReference type="ChEBI" id="CHEBI:64496"/>
        <dbReference type="ChEBI" id="CHEBI:77580"/>
    </reaction>
    <physiologicalReaction direction="left-to-right" evidence="8">
        <dbReference type="Rhea" id="RHEA:41144"/>
    </physiologicalReaction>
</comment>
<dbReference type="InterPro" id="IPR030395">
    <property type="entry name" value="GP_PDE_dom"/>
</dbReference>
<keyword evidence="16" id="KW-1185">Reference proteome</keyword>
<evidence type="ECO:0000256" key="8">
    <source>
        <dbReference type="ARBA" id="ARBA00036083"/>
    </source>
</evidence>
<evidence type="ECO:0000256" key="5">
    <source>
        <dbReference type="ARBA" id="ARBA00022989"/>
    </source>
</evidence>
<evidence type="ECO:0000259" key="14">
    <source>
        <dbReference type="PROSITE" id="PS51704"/>
    </source>
</evidence>
<comment type="catalytic activity">
    <reaction evidence="10">
        <text>N-hexadecanoyl-1-(9Z-octadecenoyl)-sn-glycero-3-phosphoethanolamine + H2O = N-hexadecanoylethanolamine + 1-(9Z-octadecenoyl)-sn-glycero-3-phosphate + H(+)</text>
        <dbReference type="Rhea" id="RHEA:53168"/>
        <dbReference type="ChEBI" id="CHEBI:15377"/>
        <dbReference type="ChEBI" id="CHEBI:15378"/>
        <dbReference type="ChEBI" id="CHEBI:71464"/>
        <dbReference type="ChEBI" id="CHEBI:74544"/>
        <dbReference type="ChEBI" id="CHEBI:85217"/>
    </reaction>
    <physiologicalReaction direction="left-to-right" evidence="10">
        <dbReference type="Rhea" id="RHEA:53169"/>
    </physiologicalReaction>
</comment>
<dbReference type="SUPFAM" id="SSF51695">
    <property type="entry name" value="PLC-like phosphodiesterases"/>
    <property type="match status" value="1"/>
</dbReference>